<feature type="domain" description="SWIM-type" evidence="7">
    <location>
        <begin position="542"/>
        <end position="578"/>
    </location>
</feature>
<comment type="function">
    <text evidence="6">Putative transcription activator involved in regulating light control of development.</text>
</comment>
<keyword evidence="2 6" id="KW-0479">Metal-binding</keyword>
<keyword evidence="9" id="KW-1185">Reference proteome</keyword>
<evidence type="ECO:0000313" key="9">
    <source>
        <dbReference type="Proteomes" id="UP001603857"/>
    </source>
</evidence>
<dbReference type="SMART" id="SM00575">
    <property type="entry name" value="ZnF_PMZ"/>
    <property type="match status" value="1"/>
</dbReference>
<organism evidence="8 9">
    <name type="scientific">Flemingia macrophylla</name>
    <dbReference type="NCBI Taxonomy" id="520843"/>
    <lineage>
        <taxon>Eukaryota</taxon>
        <taxon>Viridiplantae</taxon>
        <taxon>Streptophyta</taxon>
        <taxon>Embryophyta</taxon>
        <taxon>Tracheophyta</taxon>
        <taxon>Spermatophyta</taxon>
        <taxon>Magnoliopsida</taxon>
        <taxon>eudicotyledons</taxon>
        <taxon>Gunneridae</taxon>
        <taxon>Pentapetalae</taxon>
        <taxon>rosids</taxon>
        <taxon>fabids</taxon>
        <taxon>Fabales</taxon>
        <taxon>Fabaceae</taxon>
        <taxon>Papilionoideae</taxon>
        <taxon>50 kb inversion clade</taxon>
        <taxon>NPAAA clade</taxon>
        <taxon>indigoferoid/millettioid clade</taxon>
        <taxon>Phaseoleae</taxon>
        <taxon>Flemingia</taxon>
    </lineage>
</organism>
<evidence type="ECO:0000256" key="6">
    <source>
        <dbReference type="RuleBase" id="RU367018"/>
    </source>
</evidence>
<comment type="subcellular location">
    <subcellularLocation>
        <location evidence="6">Nucleus</location>
    </subcellularLocation>
</comment>
<comment type="similarity">
    <text evidence="1 6">Belongs to the FHY3/FAR1 family.</text>
</comment>
<name>A0ABD1NDM8_9FABA</name>
<gene>
    <name evidence="8" type="ORF">Fmac_000028</name>
</gene>
<dbReference type="GO" id="GO:0008270">
    <property type="term" value="F:zinc ion binding"/>
    <property type="evidence" value="ECO:0007669"/>
    <property type="project" value="UniProtKB-UniRule"/>
</dbReference>
<evidence type="ECO:0000259" key="7">
    <source>
        <dbReference type="PROSITE" id="PS50966"/>
    </source>
</evidence>
<dbReference type="Proteomes" id="UP001603857">
    <property type="component" value="Unassembled WGS sequence"/>
</dbReference>
<evidence type="ECO:0000256" key="1">
    <source>
        <dbReference type="ARBA" id="ARBA00005889"/>
    </source>
</evidence>
<protein>
    <recommendedName>
        <fullName evidence="6">Protein FAR1-RELATED SEQUENCE</fullName>
    </recommendedName>
</protein>
<evidence type="ECO:0000256" key="4">
    <source>
        <dbReference type="ARBA" id="ARBA00022833"/>
    </source>
</evidence>
<proteinExistence type="inferred from homology"/>
<dbReference type="PROSITE" id="PS50966">
    <property type="entry name" value="ZF_SWIM"/>
    <property type="match status" value="1"/>
</dbReference>
<sequence length="852" mass="98064">MSFMEIDLELPIWEHKKLNAGSDGNDVKDTASDIHVEEQSINPSSTTEHCKEVLSENASFFQDQVDLNSNQVDAIGKFSSKEPKNGLEFESKEAAYSFYREYARSVGFGITIKASRRSKKSGKFIDIKIACSRFGSKRESCTAINPRPCTKTDCKAGMHMKKKLDGNWIIYNFVKDHNHEICPDDFFRESSKRTSNVACQKKGMQLALNEGDVQLMIEYFVSMQCENPNFFYAIDLDQNRHLRTVFWVESKGRFDYPKFHDIVLIDTFYLKNKYKIPFVPFVGVNHHFQYILLGCALVGEETVSAFIWLMRAWLKAMGNLPPKVIITDQEQFLKEAVVEVFPDKRHCFCLSHILCKINKNLDYIIDRNNNFMEKFDKCIHNSCSHGQFEKRWWKLINRFELEDDEWVQSLYEDRNKWVPTYMRDISLAGLSTTVRSESISSSFDKYICVDSTFKEFIEQYKVFSTDSFDMEAKADSETRQKKSASRSLSPFEKQLSPIYTSAIFGKFQLEILGMMSCRLQKKTEDRTSVTFLVDDFEMQKNFIVTWNEADLDVCCSCCLFQYKGFLCRHAILVLQKFGITNIPSHYILKRWTKDAKANRFTGDMITGTSNRAQRFNDLCRRAIILSEVGSLSEDTYHVASQALEEVYKHCVNANNSAGSTLKPNKMALNGFEVEEKNYGCHRSKHAKKRKSFNERECSDPERINTKMLDDFQKLEQRNSREHNFDNCYISQQDMQIVDLDSRASTLDGYYGAQHNVLGDLSSVSVVHDGYYGSQSAILGLGQRHSRPSRGPHYGMKHSMQGPILQGQLTFRTPTVQGCFDLQDSLGVMEQPIRASQFHGITSKQLDVDKSLS</sequence>
<accession>A0ABD1NDM8</accession>
<evidence type="ECO:0000256" key="5">
    <source>
        <dbReference type="PROSITE-ProRule" id="PRU00325"/>
    </source>
</evidence>
<keyword evidence="4 6" id="KW-0862">Zinc</keyword>
<reference evidence="8 9" key="1">
    <citation type="submission" date="2024-08" db="EMBL/GenBank/DDBJ databases">
        <title>Insights into the chromosomal genome structure of Flemingia macrophylla.</title>
        <authorList>
            <person name="Ding Y."/>
            <person name="Zhao Y."/>
            <person name="Bi W."/>
            <person name="Wu M."/>
            <person name="Zhao G."/>
            <person name="Gong Y."/>
            <person name="Li W."/>
            <person name="Zhang P."/>
        </authorList>
    </citation>
    <scope>NUCLEOTIDE SEQUENCE [LARGE SCALE GENOMIC DNA]</scope>
    <source>
        <strain evidence="8">DYQJB</strain>
        <tissue evidence="8">Leaf</tissue>
    </source>
</reference>
<dbReference type="InterPro" id="IPR031052">
    <property type="entry name" value="FHY3/FAR1"/>
</dbReference>
<dbReference type="EMBL" id="JBGMDY010000001">
    <property type="protein sequence ID" value="KAL2346028.1"/>
    <property type="molecule type" value="Genomic_DNA"/>
</dbReference>
<comment type="caution">
    <text evidence="8">The sequence shown here is derived from an EMBL/GenBank/DDBJ whole genome shotgun (WGS) entry which is preliminary data.</text>
</comment>
<dbReference type="InterPro" id="IPR018289">
    <property type="entry name" value="MULE_transposase_dom"/>
</dbReference>
<dbReference type="Pfam" id="PF03101">
    <property type="entry name" value="FAR1"/>
    <property type="match status" value="1"/>
</dbReference>
<dbReference type="PANTHER" id="PTHR31669">
    <property type="entry name" value="PROTEIN FAR1-RELATED SEQUENCE 10-RELATED"/>
    <property type="match status" value="1"/>
</dbReference>
<dbReference type="PANTHER" id="PTHR31669:SF280">
    <property type="entry name" value="PROTEIN FAR1-RELATED SEQUENCE 2"/>
    <property type="match status" value="1"/>
</dbReference>
<dbReference type="Pfam" id="PF10551">
    <property type="entry name" value="MULE"/>
    <property type="match status" value="1"/>
</dbReference>
<dbReference type="InterPro" id="IPR004330">
    <property type="entry name" value="FAR1_DNA_bnd_dom"/>
</dbReference>
<dbReference type="AlphaFoldDB" id="A0ABD1NDM8"/>
<dbReference type="InterPro" id="IPR006564">
    <property type="entry name" value="Znf_PMZ"/>
</dbReference>
<dbReference type="GO" id="GO:0006355">
    <property type="term" value="P:regulation of DNA-templated transcription"/>
    <property type="evidence" value="ECO:0007669"/>
    <property type="project" value="UniProtKB-UniRule"/>
</dbReference>
<dbReference type="InterPro" id="IPR007527">
    <property type="entry name" value="Znf_SWIM"/>
</dbReference>
<keyword evidence="3 5" id="KW-0863">Zinc-finger</keyword>
<evidence type="ECO:0000313" key="8">
    <source>
        <dbReference type="EMBL" id="KAL2346028.1"/>
    </source>
</evidence>
<dbReference type="Pfam" id="PF04434">
    <property type="entry name" value="SWIM"/>
    <property type="match status" value="1"/>
</dbReference>
<evidence type="ECO:0000256" key="2">
    <source>
        <dbReference type="ARBA" id="ARBA00022723"/>
    </source>
</evidence>
<dbReference type="GO" id="GO:0005634">
    <property type="term" value="C:nucleus"/>
    <property type="evidence" value="ECO:0007669"/>
    <property type="project" value="UniProtKB-SubCell"/>
</dbReference>
<keyword evidence="6" id="KW-0539">Nucleus</keyword>
<evidence type="ECO:0000256" key="3">
    <source>
        <dbReference type="ARBA" id="ARBA00022771"/>
    </source>
</evidence>